<feature type="transmembrane region" description="Helical" evidence="1">
    <location>
        <begin position="83"/>
        <end position="102"/>
    </location>
</feature>
<evidence type="ECO:0000259" key="2">
    <source>
        <dbReference type="Pfam" id="PF13240"/>
    </source>
</evidence>
<dbReference type="Proteomes" id="UP000260649">
    <property type="component" value="Unassembled WGS sequence"/>
</dbReference>
<keyword evidence="1" id="KW-0812">Transmembrane</keyword>
<accession>A0A3E2B5F5</accession>
<keyword evidence="4" id="KW-1185">Reference proteome</keyword>
<dbReference type="GeneID" id="97994661"/>
<evidence type="ECO:0000256" key="1">
    <source>
        <dbReference type="SAM" id="Phobius"/>
    </source>
</evidence>
<dbReference type="RefSeq" id="WP_021920171.1">
    <property type="nucleotide sequence ID" value="NZ_CAKXKJ010000008.1"/>
</dbReference>
<name>A0A3E2B5F5_9FIRM</name>
<evidence type="ECO:0000313" key="3">
    <source>
        <dbReference type="EMBL" id="RFT07248.1"/>
    </source>
</evidence>
<feature type="transmembrane region" description="Helical" evidence="1">
    <location>
        <begin position="170"/>
        <end position="189"/>
    </location>
</feature>
<keyword evidence="1" id="KW-1133">Transmembrane helix</keyword>
<dbReference type="OrthoDB" id="2048993at2"/>
<reference evidence="3 4" key="1">
    <citation type="submission" date="2018-07" db="EMBL/GenBank/DDBJ databases">
        <title>GABA Modulating Bacteria of the Human Gut Microbiota.</title>
        <authorList>
            <person name="Strandwitz P."/>
            <person name="Kim K.H."/>
            <person name="Terekhova D."/>
            <person name="Liu J.K."/>
            <person name="Sharma A."/>
            <person name="Levering J."/>
            <person name="Mcdonald D."/>
            <person name="Dietrich D."/>
            <person name="Ramadhar T.R."/>
            <person name="Lekbua A."/>
            <person name="Mroue N."/>
            <person name="Liston C."/>
            <person name="Stewart E.J."/>
            <person name="Dubin M.J."/>
            <person name="Zengler K."/>
            <person name="Knight R."/>
            <person name="Gilbert J.A."/>
            <person name="Clardy J."/>
            <person name="Lewis K."/>
        </authorList>
    </citation>
    <scope>NUCLEOTIDE SEQUENCE [LARGE SCALE GENOMIC DNA]</scope>
    <source>
        <strain evidence="3 4">KLE1738</strain>
    </source>
</reference>
<dbReference type="AlphaFoldDB" id="A0A3E2B5F5"/>
<dbReference type="InterPro" id="IPR046283">
    <property type="entry name" value="DUF6320"/>
</dbReference>
<organism evidence="3 4">
    <name type="scientific">Evtepia gabavorous</name>
    <dbReference type="NCBI Taxonomy" id="2211183"/>
    <lineage>
        <taxon>Bacteria</taxon>
        <taxon>Bacillati</taxon>
        <taxon>Bacillota</taxon>
        <taxon>Clostridia</taxon>
        <taxon>Eubacteriales</taxon>
        <taxon>Evtepia</taxon>
    </lineage>
</organism>
<dbReference type="SUPFAM" id="SSF103473">
    <property type="entry name" value="MFS general substrate transporter"/>
    <property type="match status" value="1"/>
</dbReference>
<comment type="caution">
    <text evidence="3">The sequence shown here is derived from an EMBL/GenBank/DDBJ whole genome shotgun (WGS) entry which is preliminary data.</text>
</comment>
<feature type="domain" description="Zinc-ribbon" evidence="2">
    <location>
        <begin position="3"/>
        <end position="25"/>
    </location>
</feature>
<evidence type="ECO:0000313" key="4">
    <source>
        <dbReference type="Proteomes" id="UP000260649"/>
    </source>
</evidence>
<proteinExistence type="predicted"/>
<keyword evidence="1" id="KW-0472">Membrane</keyword>
<feature type="transmembrane region" description="Helical" evidence="1">
    <location>
        <begin position="201"/>
        <end position="222"/>
    </location>
</feature>
<dbReference type="InterPro" id="IPR026870">
    <property type="entry name" value="Zinc_ribbon_dom"/>
</dbReference>
<dbReference type="EMBL" id="QQRQ01000003">
    <property type="protein sequence ID" value="RFT07248.1"/>
    <property type="molecule type" value="Genomic_DNA"/>
</dbReference>
<protein>
    <submittedName>
        <fullName evidence="3">Zinc ribbon domain-containing protein</fullName>
    </submittedName>
</protein>
<dbReference type="InterPro" id="IPR036259">
    <property type="entry name" value="MFS_trans_sf"/>
</dbReference>
<dbReference type="Pfam" id="PF13240">
    <property type="entry name" value="Zn_Ribbon_1"/>
    <property type="match status" value="1"/>
</dbReference>
<feature type="transmembrane region" description="Helical" evidence="1">
    <location>
        <begin position="55"/>
        <end position="77"/>
    </location>
</feature>
<sequence length="235" mass="26488">MSYCVNCGVELDDTAAFCPLCHTPVHNPNQPVNQTAPKPFPTERKEVPPASKLQVAILLSTILASVAVCCGVLNVFLRTQRTWSLYVIGAALMIWIWTVPPLLHHRKDTFRLQLLADVLAIAVYVSLIAVDLDGWDWYWHLALPIILLLGALFLFWGLTMGRRKRSTLTSMTLVIGSIGVFILGVERFVDLFFLGHWSPGWSLIVLAVCVILIIPLIVVRRVPSLREEVRRRFHL</sequence>
<dbReference type="Pfam" id="PF19845">
    <property type="entry name" value="DUF6320"/>
    <property type="match status" value="1"/>
</dbReference>
<feature type="transmembrane region" description="Helical" evidence="1">
    <location>
        <begin position="138"/>
        <end position="158"/>
    </location>
</feature>
<gene>
    <name evidence="3" type="ORF">DV520_02755</name>
</gene>